<accession>A0A7M2WPI5</accession>
<dbReference type="EMBL" id="CP063458">
    <property type="protein sequence ID" value="QOV87319.1"/>
    <property type="molecule type" value="Genomic_DNA"/>
</dbReference>
<feature type="domain" description="Putative Flp pilus-assembly TadG-like N-terminal" evidence="1">
    <location>
        <begin position="15"/>
        <end position="61"/>
    </location>
</feature>
<sequence>MMSDRKTVILSRRKGAVLVYSTVALVMMLAVGILAIDYGHIQLAKTQLAGSTDAAARAGAGALATSPADAVDRARWTGTVNLVEGTALDIRNADVQIGTWSVANQTFTQLFGADQYQANAVRVLGRRNTSRTSAVPLSFASVFGNRYKDITSECIAMQIAAVDVDQPVPATANPFLAGMPAGSVASVNNPHNSPDYAGTAANPKQSPIAVNMPISRGMALTFDSIDGVARHDPNLADYNPDGQDTSIDDNTAGNENGIATLNGPINALVGVFLSDAAPNLTPAPASLDFSTAASRDFTTLQPQLKQIFFIGDGLDSRGNRQEFIVPQGATRLYLATWDFYEWNNNSGTRTVKVKRPQQIITVK</sequence>
<proteinExistence type="predicted"/>
<dbReference type="Pfam" id="PF13400">
    <property type="entry name" value="Tad"/>
    <property type="match status" value="1"/>
</dbReference>
<evidence type="ECO:0000313" key="3">
    <source>
        <dbReference type="Proteomes" id="UP000593765"/>
    </source>
</evidence>
<organism evidence="2 3">
    <name type="scientific">Humisphaera borealis</name>
    <dbReference type="NCBI Taxonomy" id="2807512"/>
    <lineage>
        <taxon>Bacteria</taxon>
        <taxon>Pseudomonadati</taxon>
        <taxon>Planctomycetota</taxon>
        <taxon>Phycisphaerae</taxon>
        <taxon>Tepidisphaerales</taxon>
        <taxon>Tepidisphaeraceae</taxon>
        <taxon>Humisphaera</taxon>
    </lineage>
</organism>
<keyword evidence="3" id="KW-1185">Reference proteome</keyword>
<protein>
    <recommendedName>
        <fullName evidence="1">Putative Flp pilus-assembly TadG-like N-terminal domain-containing protein</fullName>
    </recommendedName>
</protein>
<gene>
    <name evidence="2" type="ORF">IPV69_13565</name>
</gene>
<name>A0A7M2WPI5_9BACT</name>
<evidence type="ECO:0000259" key="1">
    <source>
        <dbReference type="Pfam" id="PF13400"/>
    </source>
</evidence>
<dbReference type="AlphaFoldDB" id="A0A7M2WPI5"/>
<dbReference type="Proteomes" id="UP000593765">
    <property type="component" value="Chromosome"/>
</dbReference>
<dbReference type="InterPro" id="IPR028087">
    <property type="entry name" value="Tad_N"/>
</dbReference>
<dbReference type="RefSeq" id="WP_206290218.1">
    <property type="nucleotide sequence ID" value="NZ_CP063458.1"/>
</dbReference>
<reference evidence="2 3" key="1">
    <citation type="submission" date="2020-10" db="EMBL/GenBank/DDBJ databases">
        <title>Wide distribution of Phycisphaera-like planctomycetes from WD2101 soil group in peatlands and genome analysis of the first cultivated representative.</title>
        <authorList>
            <person name="Dedysh S.N."/>
            <person name="Beletsky A.V."/>
            <person name="Ivanova A."/>
            <person name="Kulichevskaya I.S."/>
            <person name="Suzina N.E."/>
            <person name="Philippov D.A."/>
            <person name="Rakitin A.L."/>
            <person name="Mardanov A.V."/>
            <person name="Ravin N.V."/>
        </authorList>
    </citation>
    <scope>NUCLEOTIDE SEQUENCE [LARGE SCALE GENOMIC DNA]</scope>
    <source>
        <strain evidence="2 3">M1803</strain>
    </source>
</reference>
<dbReference type="KEGG" id="hbs:IPV69_13565"/>
<evidence type="ECO:0000313" key="2">
    <source>
        <dbReference type="EMBL" id="QOV87319.1"/>
    </source>
</evidence>